<dbReference type="Proteomes" id="UP001232063">
    <property type="component" value="Unassembled WGS sequence"/>
</dbReference>
<accession>A0AAE3R8D8</accession>
<dbReference type="InterPro" id="IPR013766">
    <property type="entry name" value="Thioredoxin_domain"/>
</dbReference>
<comment type="caution">
    <text evidence="11">The sequence shown here is derived from an EMBL/GenBank/DDBJ whole genome shotgun (WGS) entry which is preliminary data.</text>
</comment>
<proteinExistence type="inferred from homology"/>
<organism evidence="11 12">
    <name type="scientific">Xanthocytophaga agilis</name>
    <dbReference type="NCBI Taxonomy" id="3048010"/>
    <lineage>
        <taxon>Bacteria</taxon>
        <taxon>Pseudomonadati</taxon>
        <taxon>Bacteroidota</taxon>
        <taxon>Cytophagia</taxon>
        <taxon>Cytophagales</taxon>
        <taxon>Rhodocytophagaceae</taxon>
        <taxon>Xanthocytophaga</taxon>
    </lineage>
</organism>
<evidence type="ECO:0000256" key="7">
    <source>
        <dbReference type="PIRNR" id="PIRNR000077"/>
    </source>
</evidence>
<evidence type="ECO:0000256" key="5">
    <source>
        <dbReference type="ARBA" id="ARBA00023284"/>
    </source>
</evidence>
<dbReference type="PROSITE" id="PS51352">
    <property type="entry name" value="THIOREDOXIN_2"/>
    <property type="match status" value="1"/>
</dbReference>
<feature type="active site" description="Nucleophile" evidence="8">
    <location>
        <position position="30"/>
    </location>
</feature>
<feature type="site" description="Deprotonates C-terminal active site Cys" evidence="8">
    <location>
        <position position="24"/>
    </location>
</feature>
<dbReference type="Pfam" id="PF00085">
    <property type="entry name" value="Thioredoxin"/>
    <property type="match status" value="1"/>
</dbReference>
<evidence type="ECO:0000256" key="3">
    <source>
        <dbReference type="ARBA" id="ARBA00022982"/>
    </source>
</evidence>
<evidence type="ECO:0000256" key="9">
    <source>
        <dbReference type="PIRSR" id="PIRSR000077-4"/>
    </source>
</evidence>
<sequence length="106" mass="11631">MSQIFTDANFQKEVLESDQLTVVDFNADWCGPCRSLSPVIDALSKDYEGKVNIGKVNVDQNPVLSAEYGIRSIPAVLFIKGGKVVDRQLGAVPKTVLDQKIQLHLS</sequence>
<keyword evidence="4 9" id="KW-1015">Disulfide bond</keyword>
<dbReference type="Gene3D" id="3.40.30.10">
    <property type="entry name" value="Glutaredoxin"/>
    <property type="match status" value="1"/>
</dbReference>
<evidence type="ECO:0000256" key="8">
    <source>
        <dbReference type="PIRSR" id="PIRSR000077-1"/>
    </source>
</evidence>
<reference evidence="11" key="1">
    <citation type="submission" date="2023-05" db="EMBL/GenBank/DDBJ databases">
        <authorList>
            <person name="Zhang X."/>
        </authorList>
    </citation>
    <scope>NUCLEOTIDE SEQUENCE</scope>
    <source>
        <strain evidence="11">BD1B2-1</strain>
    </source>
</reference>
<dbReference type="PANTHER" id="PTHR45663:SF11">
    <property type="entry name" value="GEO12009P1"/>
    <property type="match status" value="1"/>
</dbReference>
<evidence type="ECO:0000313" key="12">
    <source>
        <dbReference type="Proteomes" id="UP001232063"/>
    </source>
</evidence>
<feature type="domain" description="Thioredoxin" evidence="10">
    <location>
        <begin position="1"/>
        <end position="106"/>
    </location>
</feature>
<dbReference type="GO" id="GO:0005737">
    <property type="term" value="C:cytoplasm"/>
    <property type="evidence" value="ECO:0007669"/>
    <property type="project" value="TreeGrafter"/>
</dbReference>
<dbReference type="CDD" id="cd02947">
    <property type="entry name" value="TRX_family"/>
    <property type="match status" value="1"/>
</dbReference>
<feature type="site" description="Contributes to redox potential value" evidence="8">
    <location>
        <position position="31"/>
    </location>
</feature>
<evidence type="ECO:0000256" key="4">
    <source>
        <dbReference type="ARBA" id="ARBA00023157"/>
    </source>
</evidence>
<dbReference type="PRINTS" id="PR00421">
    <property type="entry name" value="THIOREDOXIN"/>
</dbReference>
<dbReference type="SUPFAM" id="SSF52833">
    <property type="entry name" value="Thioredoxin-like"/>
    <property type="match status" value="1"/>
</dbReference>
<comment type="similarity">
    <text evidence="1 7">Belongs to the thioredoxin family.</text>
</comment>
<dbReference type="NCBIfam" id="TIGR01068">
    <property type="entry name" value="thioredoxin"/>
    <property type="match status" value="1"/>
</dbReference>
<evidence type="ECO:0000259" key="10">
    <source>
        <dbReference type="PROSITE" id="PS51352"/>
    </source>
</evidence>
<dbReference type="RefSeq" id="WP_314512879.1">
    <property type="nucleotide sequence ID" value="NZ_JASJOU010000006.1"/>
</dbReference>
<evidence type="ECO:0000256" key="1">
    <source>
        <dbReference type="ARBA" id="ARBA00008987"/>
    </source>
</evidence>
<keyword evidence="5 9" id="KW-0676">Redox-active center</keyword>
<evidence type="ECO:0000313" key="11">
    <source>
        <dbReference type="EMBL" id="MDJ1502672.1"/>
    </source>
</evidence>
<evidence type="ECO:0000256" key="6">
    <source>
        <dbReference type="NCBIfam" id="TIGR01068"/>
    </source>
</evidence>
<feature type="site" description="Contributes to redox potential value" evidence="8">
    <location>
        <position position="32"/>
    </location>
</feature>
<dbReference type="EMBL" id="JASJOU010000006">
    <property type="protein sequence ID" value="MDJ1502672.1"/>
    <property type="molecule type" value="Genomic_DNA"/>
</dbReference>
<dbReference type="PANTHER" id="PTHR45663">
    <property type="entry name" value="GEO12009P1"/>
    <property type="match status" value="1"/>
</dbReference>
<dbReference type="FunFam" id="3.40.30.10:FF:000001">
    <property type="entry name" value="Thioredoxin"/>
    <property type="match status" value="1"/>
</dbReference>
<dbReference type="GO" id="GO:0015035">
    <property type="term" value="F:protein-disulfide reductase activity"/>
    <property type="evidence" value="ECO:0007669"/>
    <property type="project" value="UniProtKB-UniRule"/>
</dbReference>
<gene>
    <name evidence="11" type="primary">trxA</name>
    <name evidence="11" type="ORF">QNI22_18535</name>
</gene>
<evidence type="ECO:0000256" key="2">
    <source>
        <dbReference type="ARBA" id="ARBA00022448"/>
    </source>
</evidence>
<dbReference type="InterPro" id="IPR036249">
    <property type="entry name" value="Thioredoxin-like_sf"/>
</dbReference>
<name>A0AAE3R8D8_9BACT</name>
<keyword evidence="2" id="KW-0813">Transport</keyword>
<dbReference type="PIRSF" id="PIRSF000077">
    <property type="entry name" value="Thioredoxin"/>
    <property type="match status" value="1"/>
</dbReference>
<dbReference type="InterPro" id="IPR005746">
    <property type="entry name" value="Thioredoxin"/>
</dbReference>
<keyword evidence="12" id="KW-1185">Reference proteome</keyword>
<feature type="active site" description="Nucleophile" evidence="8">
    <location>
        <position position="33"/>
    </location>
</feature>
<feature type="disulfide bond" description="Redox-active" evidence="9">
    <location>
        <begin position="30"/>
        <end position="33"/>
    </location>
</feature>
<protein>
    <recommendedName>
        <fullName evidence="6 7">Thioredoxin</fullName>
    </recommendedName>
</protein>
<dbReference type="AlphaFoldDB" id="A0AAE3R8D8"/>
<keyword evidence="3" id="KW-0249">Electron transport</keyword>